<evidence type="ECO:0000256" key="1">
    <source>
        <dbReference type="SAM" id="Phobius"/>
    </source>
</evidence>
<dbReference type="EMBL" id="MDYQ01000147">
    <property type="protein sequence ID" value="PRP80493.1"/>
    <property type="molecule type" value="Genomic_DNA"/>
</dbReference>
<evidence type="ECO:0000313" key="2">
    <source>
        <dbReference type="EMBL" id="PRP80493.1"/>
    </source>
</evidence>
<reference evidence="2 3" key="1">
    <citation type="journal article" date="2018" name="Genome Biol. Evol.">
        <title>Multiple Roots of Fruiting Body Formation in Amoebozoa.</title>
        <authorList>
            <person name="Hillmann F."/>
            <person name="Forbes G."/>
            <person name="Novohradska S."/>
            <person name="Ferling I."/>
            <person name="Riege K."/>
            <person name="Groth M."/>
            <person name="Westermann M."/>
            <person name="Marz M."/>
            <person name="Spaller T."/>
            <person name="Winckler T."/>
            <person name="Schaap P."/>
            <person name="Glockner G."/>
        </authorList>
    </citation>
    <scope>NUCLEOTIDE SEQUENCE [LARGE SCALE GENOMIC DNA]</scope>
    <source>
        <strain evidence="2 3">Jena</strain>
    </source>
</reference>
<name>A0A2P6N968_9EUKA</name>
<keyword evidence="3" id="KW-1185">Reference proteome</keyword>
<feature type="transmembrane region" description="Helical" evidence="1">
    <location>
        <begin position="145"/>
        <end position="175"/>
    </location>
</feature>
<keyword evidence="1" id="KW-0472">Membrane</keyword>
<dbReference type="Proteomes" id="UP000241769">
    <property type="component" value="Unassembled WGS sequence"/>
</dbReference>
<protein>
    <submittedName>
        <fullName evidence="2">Uncharacterized protein</fullName>
    </submittedName>
</protein>
<gene>
    <name evidence="2" type="ORF">PROFUN_11715</name>
</gene>
<keyword evidence="1" id="KW-0812">Transmembrane</keyword>
<sequence length="211" mass="24719">MLHKSDLIDHYWESVHIRGDAFCFLTELHTGYFLNVKLRRASISLSVDIRTCLSAWPILVHIFGIWSCHYWFLTNQTETIHRLHDTCITHGDSVEIKATDNDPDADLIEVFEVRALHEPPLSWRPYLCAVPYWKYDERSGHWNPIFLFGFLFVLAVIHMFFVSIFIVVIVFQQVYLFNRLHPHQDQILFLPFNALLWALALISSALTSGFQ</sequence>
<comment type="caution">
    <text evidence="2">The sequence shown here is derived from an EMBL/GenBank/DDBJ whole genome shotgun (WGS) entry which is preliminary data.</text>
</comment>
<dbReference type="AlphaFoldDB" id="A0A2P6N968"/>
<dbReference type="InParanoid" id="A0A2P6N968"/>
<accession>A0A2P6N968</accession>
<feature type="transmembrane region" description="Helical" evidence="1">
    <location>
        <begin position="187"/>
        <end position="210"/>
    </location>
</feature>
<feature type="transmembrane region" description="Helical" evidence="1">
    <location>
        <begin position="54"/>
        <end position="73"/>
    </location>
</feature>
<evidence type="ECO:0000313" key="3">
    <source>
        <dbReference type="Proteomes" id="UP000241769"/>
    </source>
</evidence>
<organism evidence="2 3">
    <name type="scientific">Planoprotostelium fungivorum</name>
    <dbReference type="NCBI Taxonomy" id="1890364"/>
    <lineage>
        <taxon>Eukaryota</taxon>
        <taxon>Amoebozoa</taxon>
        <taxon>Evosea</taxon>
        <taxon>Variosea</taxon>
        <taxon>Cavosteliida</taxon>
        <taxon>Cavosteliaceae</taxon>
        <taxon>Planoprotostelium</taxon>
    </lineage>
</organism>
<proteinExistence type="predicted"/>
<keyword evidence="1" id="KW-1133">Transmembrane helix</keyword>